<sequence>MIALASASTCASAGSISFEEGFGFLLAGIAIVAGVAFFFLTRKNAV</sequence>
<dbReference type="Proteomes" id="UP000470772">
    <property type="component" value="Unassembled WGS sequence"/>
</dbReference>
<feature type="transmembrane region" description="Helical" evidence="1">
    <location>
        <begin position="23"/>
        <end position="41"/>
    </location>
</feature>
<name>A0A6A9QNQ5_SULME</name>
<gene>
    <name evidence="2" type="ORF">GC250_05550</name>
</gene>
<keyword evidence="1" id="KW-1133">Transmembrane helix</keyword>
<protein>
    <submittedName>
        <fullName evidence="2">LPXTG cell wall anchor domain-containing protein</fullName>
    </submittedName>
</protein>
<dbReference type="EMBL" id="WGGD01000005">
    <property type="protein sequence ID" value="MUN28915.1"/>
    <property type="molecule type" value="Genomic_DNA"/>
</dbReference>
<keyword evidence="1" id="KW-0812">Transmembrane</keyword>
<reference evidence="2 3" key="1">
    <citation type="submission" date="2019-10" db="EMBL/GenBank/DDBJ databases">
        <title>Sequencing and Assembly of Multiple Reported Metal-Biooxidizing Members of the Extremely Thermoacidophilic Archaeal Family Sulfolobaceae.</title>
        <authorList>
            <person name="Counts J.A."/>
            <person name="Kelly R.M."/>
        </authorList>
    </citation>
    <scope>NUCLEOTIDE SEQUENCE [LARGE SCALE GENOMIC DNA]</scope>
    <source>
        <strain evidence="2 3">DSM 6482</strain>
    </source>
</reference>
<accession>A0A6A9QNQ5</accession>
<organism evidence="2 3">
    <name type="scientific">Sulfuracidifex metallicus DSM 6482 = JCM 9184</name>
    <dbReference type="NCBI Taxonomy" id="523847"/>
    <lineage>
        <taxon>Archaea</taxon>
        <taxon>Thermoproteota</taxon>
        <taxon>Thermoprotei</taxon>
        <taxon>Sulfolobales</taxon>
        <taxon>Sulfolobaceae</taxon>
        <taxon>Sulfuracidifex</taxon>
    </lineage>
</organism>
<dbReference type="RefSeq" id="WP_156016502.1">
    <property type="nucleotide sequence ID" value="NZ_WGGD01000005.1"/>
</dbReference>
<proteinExistence type="predicted"/>
<dbReference type="AlphaFoldDB" id="A0A6A9QNQ5"/>
<evidence type="ECO:0000313" key="3">
    <source>
        <dbReference type="Proteomes" id="UP000470772"/>
    </source>
</evidence>
<keyword evidence="1" id="KW-0472">Membrane</keyword>
<evidence type="ECO:0000256" key="1">
    <source>
        <dbReference type="SAM" id="Phobius"/>
    </source>
</evidence>
<keyword evidence="3" id="KW-1185">Reference proteome</keyword>
<evidence type="ECO:0000313" key="2">
    <source>
        <dbReference type="EMBL" id="MUN28915.1"/>
    </source>
</evidence>
<comment type="caution">
    <text evidence="2">The sequence shown here is derived from an EMBL/GenBank/DDBJ whole genome shotgun (WGS) entry which is preliminary data.</text>
</comment>
<dbReference type="NCBIfam" id="TIGR01167">
    <property type="entry name" value="LPXTG_anchor"/>
    <property type="match status" value="1"/>
</dbReference>